<dbReference type="EMBL" id="LOHZ01000024">
    <property type="protein sequence ID" value="KYO66844.1"/>
    <property type="molecule type" value="Genomic_DNA"/>
</dbReference>
<dbReference type="SUPFAM" id="SSF53067">
    <property type="entry name" value="Actin-like ATPase domain"/>
    <property type="match status" value="2"/>
</dbReference>
<dbReference type="Pfam" id="PF00814">
    <property type="entry name" value="TsaD"/>
    <property type="match status" value="1"/>
</dbReference>
<evidence type="ECO:0000313" key="3">
    <source>
        <dbReference type="Proteomes" id="UP000075737"/>
    </source>
</evidence>
<dbReference type="RefSeq" id="WP_068748050.1">
    <property type="nucleotide sequence ID" value="NZ_LOHZ01000024.1"/>
</dbReference>
<dbReference type="PANTHER" id="PTHR11735:SF11">
    <property type="entry name" value="TRNA THREONYLCARBAMOYLADENOSINE BIOSYNTHESIS PROTEIN TSAB"/>
    <property type="match status" value="1"/>
</dbReference>
<dbReference type="InterPro" id="IPR022496">
    <property type="entry name" value="T6A_TsaB"/>
</dbReference>
<protein>
    <submittedName>
        <fullName evidence="2">tRNA threonylcarbamoyladenosine biosynthesis protein TsaB</fullName>
    </submittedName>
</protein>
<accession>A0A162MP71</accession>
<dbReference type="CDD" id="cd24032">
    <property type="entry name" value="ASKHA_NBD_TsaB"/>
    <property type="match status" value="1"/>
</dbReference>
<dbReference type="PANTHER" id="PTHR11735">
    <property type="entry name" value="TRNA N6-ADENOSINE THREONYLCARBAMOYLTRANSFERASE"/>
    <property type="match status" value="1"/>
</dbReference>
<keyword evidence="3" id="KW-1185">Reference proteome</keyword>
<reference evidence="2 3" key="1">
    <citation type="submission" date="2015-12" db="EMBL/GenBank/DDBJ databases">
        <title>Draft genome of Thermovenabulum gondwanense isolated from a red thermophilic microbial mat colonisisng an outflow channel of a bore well.</title>
        <authorList>
            <person name="Patel B.K."/>
        </authorList>
    </citation>
    <scope>NUCLEOTIDE SEQUENCE [LARGE SCALE GENOMIC DNA]</scope>
    <source>
        <strain evidence="2 3">R270</strain>
    </source>
</reference>
<dbReference type="NCBIfam" id="TIGR03725">
    <property type="entry name" value="T6A_YeaZ"/>
    <property type="match status" value="1"/>
</dbReference>
<name>A0A162MP71_9FIRM</name>
<feature type="domain" description="Gcp-like" evidence="1">
    <location>
        <begin position="35"/>
        <end position="230"/>
    </location>
</feature>
<organism evidence="2 3">
    <name type="scientific">Thermovenabulum gondwanense</name>
    <dbReference type="NCBI Taxonomy" id="520767"/>
    <lineage>
        <taxon>Bacteria</taxon>
        <taxon>Bacillati</taxon>
        <taxon>Bacillota</taxon>
        <taxon>Clostridia</taxon>
        <taxon>Thermosediminibacterales</taxon>
        <taxon>Thermosediminibacteraceae</taxon>
        <taxon>Thermovenabulum</taxon>
    </lineage>
</organism>
<dbReference type="PATRIC" id="fig|520767.4.peg.992"/>
<dbReference type="OrthoDB" id="9784166at2"/>
<evidence type="ECO:0000259" key="1">
    <source>
        <dbReference type="Pfam" id="PF00814"/>
    </source>
</evidence>
<evidence type="ECO:0000313" key="2">
    <source>
        <dbReference type="EMBL" id="KYO66844.1"/>
    </source>
</evidence>
<gene>
    <name evidence="2" type="primary">tsaB</name>
    <name evidence="2" type="ORF">ATZ99_08980</name>
</gene>
<dbReference type="AlphaFoldDB" id="A0A162MP71"/>
<dbReference type="STRING" id="520767.ATZ99_08980"/>
<dbReference type="InterPro" id="IPR043129">
    <property type="entry name" value="ATPase_NBD"/>
</dbReference>
<dbReference type="Proteomes" id="UP000075737">
    <property type="component" value="Unassembled WGS sequence"/>
</dbReference>
<dbReference type="GO" id="GO:0005829">
    <property type="term" value="C:cytosol"/>
    <property type="evidence" value="ECO:0007669"/>
    <property type="project" value="TreeGrafter"/>
</dbReference>
<proteinExistence type="predicted"/>
<dbReference type="Gene3D" id="3.30.420.40">
    <property type="match status" value="2"/>
</dbReference>
<comment type="caution">
    <text evidence="2">The sequence shown here is derived from an EMBL/GenBank/DDBJ whole genome shotgun (WGS) entry which is preliminary data.</text>
</comment>
<sequence length="240" mass="26689">MKILGIETTSKGAGVAVVEQGRLIAEYYLETGKYTHLEKLIPMVDKVLKDLGVNLEDLNGIAVSVGPGSFTGIRIGIACAQGISQALKIPIIPVNTLDSLAYNVKSESLICPVIDAQRKDVYAALFRWEGEELVKVWDYMISDSKLLLKNLIDLEKEIILVGDGAKKVFAVENNDNNVNLLLIKQELLYTMPRASSVAMIGFNKFLKGEKCNGFSVKPFYMRKSHAEEKWEERHGKEILT</sequence>
<dbReference type="InterPro" id="IPR000905">
    <property type="entry name" value="Gcp-like_dom"/>
</dbReference>
<dbReference type="GO" id="GO:0002949">
    <property type="term" value="P:tRNA threonylcarbamoyladenosine modification"/>
    <property type="evidence" value="ECO:0007669"/>
    <property type="project" value="InterPro"/>
</dbReference>